<reference evidence="8" key="1">
    <citation type="journal article" date="2023" name="Genome Biol. Evol.">
        <title>First Whole Genome Sequence and Flow Cytometry Genome Size Data for the Lichen-Forming Fungus Ramalina farinacea (Ascomycota).</title>
        <authorList>
            <person name="Llewellyn T."/>
            <person name="Mian S."/>
            <person name="Hill R."/>
            <person name="Leitch I.J."/>
            <person name="Gaya E."/>
        </authorList>
    </citation>
    <scope>NUCLEOTIDE SEQUENCE</scope>
    <source>
        <strain evidence="8">LIQ254RAFAR</strain>
    </source>
</reference>
<comment type="pathway">
    <text evidence="2">Amino-acid biosynthesis; L-arginine biosynthesis; L-arginine from L-ornithine and carbamoyl phosphate: step 3/3.</text>
</comment>
<evidence type="ECO:0000313" key="9">
    <source>
        <dbReference type="Proteomes" id="UP001161017"/>
    </source>
</evidence>
<keyword evidence="8" id="KW-0456">Lyase</keyword>
<dbReference type="InterPro" id="IPR009049">
    <property type="entry name" value="Argininosuccinate_lyase"/>
</dbReference>
<sequence length="455" mass="50872">MLWGGRFTGGQDPLMMELNQSISLDKAFYKQDIAGSIAWAKANHKAGNLSEDELQKIIAGLQEVEREWAEKTFQINKETDEDIHTANERRLSELIGKEVGGKLHTGRSRNEQVAADMRLWLVEQLRQIASWVEDLIKVITQRAEIEIEVCMPGYTHLQRAQPVRWSHWLCSFGNAFASDLERLREVIKRVNRSPLGCGALAGNPFGIDRDFMAKELGFEGLLMNSMAAVGDRKFVLEFLQWAVDLMGNISRMSQDLIIYSTAEFGFVKLADAYSTGSSLMPQKKNPDSLELLRGKSGTIIGQMVGLTCTINSLPTTYNKDLQESLKPMLEGVETVSLSVRILCGVISTLTIHPTNMLKALTPDMLATDLADHLVRKKVPFRETHHISGRVVALAEEKQVPMDKLSHEDLQGVDGRFGEDFEFDFEKSVELRSAKGGTSKASVREQIELLKSMVTS</sequence>
<dbReference type="Gene3D" id="1.10.40.30">
    <property type="entry name" value="Fumarase/aspartase (C-terminal domain)"/>
    <property type="match status" value="1"/>
</dbReference>
<dbReference type="EMBL" id="JAPUFD010000018">
    <property type="protein sequence ID" value="MDI1492251.1"/>
    <property type="molecule type" value="Genomic_DNA"/>
</dbReference>
<dbReference type="Gene3D" id="1.20.200.10">
    <property type="entry name" value="Fumarase/aspartase (Central domain)"/>
    <property type="match status" value="1"/>
</dbReference>
<evidence type="ECO:0000256" key="4">
    <source>
        <dbReference type="ARBA" id="ARBA00012338"/>
    </source>
</evidence>
<dbReference type="FunFam" id="1.10.40.30:FF:000001">
    <property type="entry name" value="Argininosuccinate lyase"/>
    <property type="match status" value="1"/>
</dbReference>
<dbReference type="PRINTS" id="PR00145">
    <property type="entry name" value="ARGSUCLYASE"/>
</dbReference>
<keyword evidence="9" id="KW-1185">Reference proteome</keyword>
<comment type="catalytic activity">
    <reaction evidence="1">
        <text>2-(N(omega)-L-arginino)succinate = fumarate + L-arginine</text>
        <dbReference type="Rhea" id="RHEA:24020"/>
        <dbReference type="ChEBI" id="CHEBI:29806"/>
        <dbReference type="ChEBI" id="CHEBI:32682"/>
        <dbReference type="ChEBI" id="CHEBI:57472"/>
        <dbReference type="EC" id="4.3.2.1"/>
    </reaction>
</comment>
<dbReference type="HAMAP" id="MF_00006">
    <property type="entry name" value="Arg_succ_lyase"/>
    <property type="match status" value="1"/>
</dbReference>
<dbReference type="GO" id="GO:0042450">
    <property type="term" value="P:L-arginine biosynthetic process via ornithine"/>
    <property type="evidence" value="ECO:0007669"/>
    <property type="project" value="InterPro"/>
</dbReference>
<dbReference type="InterPro" id="IPR000362">
    <property type="entry name" value="Fumarate_lyase_fam"/>
</dbReference>
<comment type="similarity">
    <text evidence="3">Belongs to the lyase 1 family. Argininosuccinate lyase subfamily.</text>
</comment>
<dbReference type="InterPro" id="IPR029419">
    <property type="entry name" value="Arg_succ_lyase_C"/>
</dbReference>
<dbReference type="GO" id="GO:0004056">
    <property type="term" value="F:argininosuccinate lyase activity"/>
    <property type="evidence" value="ECO:0007669"/>
    <property type="project" value="UniProtKB-EC"/>
</dbReference>
<evidence type="ECO:0000256" key="1">
    <source>
        <dbReference type="ARBA" id="ARBA00000985"/>
    </source>
</evidence>
<dbReference type="NCBIfam" id="TIGR00838">
    <property type="entry name" value="argH"/>
    <property type="match status" value="1"/>
</dbReference>
<accession>A0AA43QVU4</accession>
<dbReference type="PRINTS" id="PR00149">
    <property type="entry name" value="FUMRATELYASE"/>
</dbReference>
<evidence type="ECO:0000256" key="3">
    <source>
        <dbReference type="ARBA" id="ARBA00010755"/>
    </source>
</evidence>
<evidence type="ECO:0000256" key="5">
    <source>
        <dbReference type="ARBA" id="ARBA00032749"/>
    </source>
</evidence>
<evidence type="ECO:0000313" key="8">
    <source>
        <dbReference type="EMBL" id="MDI1492251.1"/>
    </source>
</evidence>
<comment type="caution">
    <text evidence="8">The sequence shown here is derived from an EMBL/GenBank/DDBJ whole genome shotgun (WGS) entry which is preliminary data.</text>
</comment>
<protein>
    <recommendedName>
        <fullName evidence="4">argininosuccinate lyase</fullName>
        <ecNumber evidence="4">4.3.2.1</ecNumber>
    </recommendedName>
    <alternativeName>
        <fullName evidence="5">Arginosuccinase</fullName>
    </alternativeName>
</protein>
<name>A0AA43QVU4_9LECA</name>
<dbReference type="FunFam" id="1.20.200.10:FF:000025">
    <property type="entry name" value="Argininosuccinate lyase chloroplastic"/>
    <property type="match status" value="1"/>
</dbReference>
<dbReference type="InterPro" id="IPR008948">
    <property type="entry name" value="L-Aspartase-like"/>
</dbReference>
<dbReference type="SUPFAM" id="SSF48557">
    <property type="entry name" value="L-aspartase-like"/>
    <property type="match status" value="1"/>
</dbReference>
<organism evidence="8 9">
    <name type="scientific">Ramalina farinacea</name>
    <dbReference type="NCBI Taxonomy" id="258253"/>
    <lineage>
        <taxon>Eukaryota</taxon>
        <taxon>Fungi</taxon>
        <taxon>Dikarya</taxon>
        <taxon>Ascomycota</taxon>
        <taxon>Pezizomycotina</taxon>
        <taxon>Lecanoromycetes</taxon>
        <taxon>OSLEUM clade</taxon>
        <taxon>Lecanoromycetidae</taxon>
        <taxon>Lecanorales</taxon>
        <taxon>Lecanorineae</taxon>
        <taxon>Ramalinaceae</taxon>
        <taxon>Ramalina</taxon>
    </lineage>
</organism>
<dbReference type="Pfam" id="PF14698">
    <property type="entry name" value="ASL_C2"/>
    <property type="match status" value="1"/>
</dbReference>
<dbReference type="Proteomes" id="UP001161017">
    <property type="component" value="Unassembled WGS sequence"/>
</dbReference>
<evidence type="ECO:0000259" key="7">
    <source>
        <dbReference type="Pfam" id="PF14698"/>
    </source>
</evidence>
<feature type="domain" description="Argininosuccinate lyase C-terminal" evidence="7">
    <location>
        <begin position="364"/>
        <end position="428"/>
    </location>
</feature>
<evidence type="ECO:0000259" key="6">
    <source>
        <dbReference type="Pfam" id="PF00206"/>
    </source>
</evidence>
<evidence type="ECO:0000256" key="2">
    <source>
        <dbReference type="ARBA" id="ARBA00004941"/>
    </source>
</evidence>
<dbReference type="EC" id="4.3.2.1" evidence="4"/>
<dbReference type="PANTHER" id="PTHR43814:SF1">
    <property type="entry name" value="ARGININOSUCCINATE LYASE"/>
    <property type="match status" value="1"/>
</dbReference>
<dbReference type="Pfam" id="PF00206">
    <property type="entry name" value="Lyase_1"/>
    <property type="match status" value="1"/>
</dbReference>
<gene>
    <name evidence="8" type="primary">ARG4</name>
    <name evidence="8" type="ORF">OHK93_003463</name>
</gene>
<dbReference type="PANTHER" id="PTHR43814">
    <property type="entry name" value="ARGININOSUCCINATE LYASE"/>
    <property type="match status" value="1"/>
</dbReference>
<dbReference type="GO" id="GO:0005829">
    <property type="term" value="C:cytosol"/>
    <property type="evidence" value="ECO:0007669"/>
    <property type="project" value="TreeGrafter"/>
</dbReference>
<dbReference type="InterPro" id="IPR022761">
    <property type="entry name" value="Fumarate_lyase_N"/>
</dbReference>
<proteinExistence type="inferred from homology"/>
<dbReference type="InterPro" id="IPR020557">
    <property type="entry name" value="Fumarate_lyase_CS"/>
</dbReference>
<dbReference type="PROSITE" id="PS00163">
    <property type="entry name" value="FUMARATE_LYASES"/>
    <property type="match status" value="1"/>
</dbReference>
<dbReference type="CDD" id="cd01359">
    <property type="entry name" value="Argininosuccinate_lyase"/>
    <property type="match status" value="1"/>
</dbReference>
<dbReference type="AlphaFoldDB" id="A0AA43QVU4"/>
<dbReference type="InterPro" id="IPR024083">
    <property type="entry name" value="Fumarase/histidase_N"/>
</dbReference>
<dbReference type="Gene3D" id="1.10.275.10">
    <property type="entry name" value="Fumarase/aspartase (N-terminal domain)"/>
    <property type="match status" value="1"/>
</dbReference>
<feature type="domain" description="Fumarate lyase N-terminal" evidence="6">
    <location>
        <begin position="5"/>
        <end position="301"/>
    </location>
</feature>
<dbReference type="FunFam" id="1.10.275.10:FF:000002">
    <property type="entry name" value="Argininosuccinate lyase"/>
    <property type="match status" value="1"/>
</dbReference>